<accession>A0A1D7U9Z9</accession>
<sequence length="281" mass="30466">MNLIRRGFLWFIGALALGGSSRADEPKPAPSEPKPAPAISVMPRHVLCFLGRAHDLARLSEAARNAIGTIAKGFSVDMDYSQDEADDRMERSFAVCWDRVQPNAWTVSDERAVAEHGAVLYVMGPQMTAETAVETSATALLLVQQLIGTGAVAVKGESAGIAHGLARWQELATQAQAAREVGDSLALGRICRLAFAKRPLEAKGYLESVGFHLVGLPEVYAPKSLGSERVIVALMDEVADEIARRGLEATLRERKASRSFVSTYDEDEFKFNPYGIVRIPA</sequence>
<dbReference type="Proteomes" id="UP000094969">
    <property type="component" value="Chromosome"/>
</dbReference>
<evidence type="ECO:0000313" key="2">
    <source>
        <dbReference type="Proteomes" id="UP000094969"/>
    </source>
</evidence>
<proteinExistence type="predicted"/>
<name>A0A1D7U9Z9_9HYPH</name>
<evidence type="ECO:0000313" key="1">
    <source>
        <dbReference type="EMBL" id="AOO84210.1"/>
    </source>
</evidence>
<dbReference type="RefSeq" id="WP_069693401.1">
    <property type="nucleotide sequence ID" value="NZ_CP017147.1"/>
</dbReference>
<dbReference type="AlphaFoldDB" id="A0A1D7U9Z9"/>
<dbReference type="EMBL" id="CP017147">
    <property type="protein sequence ID" value="AOO84210.1"/>
    <property type="molecule type" value="Genomic_DNA"/>
</dbReference>
<organism evidence="1 2">
    <name type="scientific">Bosea vaviloviae</name>
    <dbReference type="NCBI Taxonomy" id="1526658"/>
    <lineage>
        <taxon>Bacteria</taxon>
        <taxon>Pseudomonadati</taxon>
        <taxon>Pseudomonadota</taxon>
        <taxon>Alphaproteobacteria</taxon>
        <taxon>Hyphomicrobiales</taxon>
        <taxon>Boseaceae</taxon>
        <taxon>Bosea</taxon>
    </lineage>
</organism>
<dbReference type="KEGG" id="bvv:BHK69_05575"/>
<protein>
    <submittedName>
        <fullName evidence="1">Uncharacterized protein</fullName>
    </submittedName>
</protein>
<dbReference type="OrthoDB" id="8228929at2"/>
<reference evidence="1 2" key="1">
    <citation type="journal article" date="2015" name="Antonie Van Leeuwenhoek">
        <title>Bosea vaviloviae sp. nov., a new species of slow-growing rhizobia isolated from nodules of the relict species Vavilovia formosa (Stev.) Fed.</title>
        <authorList>
            <person name="Safronova V.I."/>
            <person name="Kuznetsova I.G."/>
            <person name="Sazanova A.L."/>
            <person name="Kimeklis A.K."/>
            <person name="Belimov A.A."/>
            <person name="Andronov E.E."/>
            <person name="Pinaev A.G."/>
            <person name="Chizhevskaya E.P."/>
            <person name="Pukhaev A.R."/>
            <person name="Popov K.P."/>
            <person name="Willems A."/>
            <person name="Tikhonovich I.A."/>
        </authorList>
    </citation>
    <scope>NUCLEOTIDE SEQUENCE [LARGE SCALE GENOMIC DNA]</scope>
    <source>
        <strain evidence="1 2">Vaf18</strain>
    </source>
</reference>
<gene>
    <name evidence="1" type="ORF">BHK69_05575</name>
</gene>
<keyword evidence="2" id="KW-1185">Reference proteome</keyword>